<evidence type="ECO:0000313" key="1">
    <source>
        <dbReference type="EMBL" id="GAI11527.1"/>
    </source>
</evidence>
<sequence length="49" mass="5454">MSLITKEDWAAEVAALIHYLEVERGLTCEEAKALIRLCYMGDAQPVSQS</sequence>
<name>X1KWT6_9ZZZZ</name>
<dbReference type="AlphaFoldDB" id="X1KWT6"/>
<reference evidence="1" key="1">
    <citation type="journal article" date="2014" name="Front. Microbiol.">
        <title>High frequency of phylogenetically diverse reductive dehalogenase-homologous genes in deep subseafloor sedimentary metagenomes.</title>
        <authorList>
            <person name="Kawai M."/>
            <person name="Futagami T."/>
            <person name="Toyoda A."/>
            <person name="Takaki Y."/>
            <person name="Nishi S."/>
            <person name="Hori S."/>
            <person name="Arai W."/>
            <person name="Tsubouchi T."/>
            <person name="Morono Y."/>
            <person name="Uchiyama I."/>
            <person name="Ito T."/>
            <person name="Fujiyama A."/>
            <person name="Inagaki F."/>
            <person name="Takami H."/>
        </authorList>
    </citation>
    <scope>NUCLEOTIDE SEQUENCE</scope>
    <source>
        <strain evidence="1">Expedition CK06-06</strain>
    </source>
</reference>
<protein>
    <submittedName>
        <fullName evidence="1">Uncharacterized protein</fullName>
    </submittedName>
</protein>
<dbReference type="EMBL" id="BARV01011734">
    <property type="protein sequence ID" value="GAI11527.1"/>
    <property type="molecule type" value="Genomic_DNA"/>
</dbReference>
<gene>
    <name evidence="1" type="ORF">S06H3_22097</name>
</gene>
<accession>X1KWT6</accession>
<comment type="caution">
    <text evidence="1">The sequence shown here is derived from an EMBL/GenBank/DDBJ whole genome shotgun (WGS) entry which is preliminary data.</text>
</comment>
<proteinExistence type="predicted"/>
<organism evidence="1">
    <name type="scientific">marine sediment metagenome</name>
    <dbReference type="NCBI Taxonomy" id="412755"/>
    <lineage>
        <taxon>unclassified sequences</taxon>
        <taxon>metagenomes</taxon>
        <taxon>ecological metagenomes</taxon>
    </lineage>
</organism>